<dbReference type="EMBL" id="CM037619">
    <property type="protein sequence ID" value="KAH8006582.1"/>
    <property type="molecule type" value="Genomic_DNA"/>
</dbReference>
<comment type="caution">
    <text evidence="1">The sequence shown here is derived from an EMBL/GenBank/DDBJ whole genome shotgun (WGS) entry which is preliminary data.</text>
</comment>
<evidence type="ECO:0000313" key="1">
    <source>
        <dbReference type="EMBL" id="KAH8006582.1"/>
    </source>
</evidence>
<proteinExistence type="predicted"/>
<reference evidence="1" key="1">
    <citation type="submission" date="2021-08" db="EMBL/GenBank/DDBJ databases">
        <title>The first chromosome-level gecko genome reveals the dynamic sex chromosomes of Neotropical dwarf geckos (Sphaerodactylidae: Sphaerodactylus).</title>
        <authorList>
            <person name="Pinto B.J."/>
            <person name="Keating S.E."/>
            <person name="Gamble T."/>
        </authorList>
    </citation>
    <scope>NUCLEOTIDE SEQUENCE</scope>
    <source>
        <strain evidence="1">TG3544</strain>
    </source>
</reference>
<protein>
    <submittedName>
        <fullName evidence="1">Uncharacterized protein</fullName>
    </submittedName>
</protein>
<name>A0ACB8FMQ8_9SAUR</name>
<organism evidence="1 2">
    <name type="scientific">Sphaerodactylus townsendi</name>
    <dbReference type="NCBI Taxonomy" id="933632"/>
    <lineage>
        <taxon>Eukaryota</taxon>
        <taxon>Metazoa</taxon>
        <taxon>Chordata</taxon>
        <taxon>Craniata</taxon>
        <taxon>Vertebrata</taxon>
        <taxon>Euteleostomi</taxon>
        <taxon>Lepidosauria</taxon>
        <taxon>Squamata</taxon>
        <taxon>Bifurcata</taxon>
        <taxon>Gekkota</taxon>
        <taxon>Sphaerodactylidae</taxon>
        <taxon>Sphaerodactylus</taxon>
    </lineage>
</organism>
<keyword evidence="2" id="KW-1185">Reference proteome</keyword>
<gene>
    <name evidence="1" type="ORF">K3G42_009149</name>
</gene>
<sequence length="263" mass="28741">MWKDEFIPCSFPSLGPSDPENVVVRLTNLPLVSSAYNMAASAYASSKEHHPYVKAVLDLAEKGMKHVSSVATSSVQPLLMKLGPQVSVAGQYVSMGLDKLEEKLPILHQTADQVVSDMQELVSAKVAGAKEAVTKAVQSGKEVVIEMGMGKMALNAADVVLEKSEELLDRYLPMMDEELAELAESTPAGVDTASEDRGYFVRLGSLSNMLRHRSYQHAVASMKITRSNIREAFSWLHQYIGQYGMLFSVGLLHCSDFGSMLLI</sequence>
<accession>A0ACB8FMQ8</accession>
<evidence type="ECO:0000313" key="2">
    <source>
        <dbReference type="Proteomes" id="UP000827872"/>
    </source>
</evidence>
<dbReference type="Proteomes" id="UP000827872">
    <property type="component" value="Linkage Group LG06"/>
</dbReference>